<protein>
    <recommendedName>
        <fullName evidence="3">DUF924 domain-containing protein</fullName>
    </recommendedName>
</protein>
<dbReference type="EMBL" id="ABEU02000009">
    <property type="status" value="NOT_ANNOTATED_CDS"/>
    <property type="molecule type" value="Genomic_DNA"/>
</dbReference>
<dbReference type="SUPFAM" id="SSF48452">
    <property type="entry name" value="TPR-like"/>
    <property type="match status" value="1"/>
</dbReference>
<name>A0A7I4FWL2_PHYPA</name>
<organism evidence="1 2">
    <name type="scientific">Physcomitrium patens</name>
    <name type="common">Spreading-leaved earth moss</name>
    <name type="synonym">Physcomitrella patens</name>
    <dbReference type="NCBI Taxonomy" id="3218"/>
    <lineage>
        <taxon>Eukaryota</taxon>
        <taxon>Viridiplantae</taxon>
        <taxon>Streptophyta</taxon>
        <taxon>Embryophyta</taxon>
        <taxon>Bryophyta</taxon>
        <taxon>Bryophytina</taxon>
        <taxon>Bryopsida</taxon>
        <taxon>Funariidae</taxon>
        <taxon>Funariales</taxon>
        <taxon>Funariaceae</taxon>
        <taxon>Physcomitrium</taxon>
    </lineage>
</organism>
<reference evidence="1 2" key="1">
    <citation type="journal article" date="2008" name="Science">
        <title>The Physcomitrella genome reveals evolutionary insights into the conquest of land by plants.</title>
        <authorList>
            <person name="Rensing S."/>
            <person name="Lang D."/>
            <person name="Zimmer A."/>
            <person name="Terry A."/>
            <person name="Salamov A."/>
            <person name="Shapiro H."/>
            <person name="Nishiyama T."/>
            <person name="Perroud P.-F."/>
            <person name="Lindquist E."/>
            <person name="Kamisugi Y."/>
            <person name="Tanahashi T."/>
            <person name="Sakakibara K."/>
            <person name="Fujita T."/>
            <person name="Oishi K."/>
            <person name="Shin-I T."/>
            <person name="Kuroki Y."/>
            <person name="Toyoda A."/>
            <person name="Suzuki Y."/>
            <person name="Hashimoto A."/>
            <person name="Yamaguchi K."/>
            <person name="Sugano A."/>
            <person name="Kohara Y."/>
            <person name="Fujiyama A."/>
            <person name="Anterola A."/>
            <person name="Aoki S."/>
            <person name="Ashton N."/>
            <person name="Barbazuk W.B."/>
            <person name="Barker E."/>
            <person name="Bennetzen J."/>
            <person name="Bezanilla M."/>
            <person name="Blankenship R."/>
            <person name="Cho S.H."/>
            <person name="Dutcher S."/>
            <person name="Estelle M."/>
            <person name="Fawcett J.A."/>
            <person name="Gundlach H."/>
            <person name="Hanada K."/>
            <person name="Heyl A."/>
            <person name="Hicks K.A."/>
            <person name="Hugh J."/>
            <person name="Lohr M."/>
            <person name="Mayer K."/>
            <person name="Melkozernov A."/>
            <person name="Murata T."/>
            <person name="Nelson D."/>
            <person name="Pils B."/>
            <person name="Prigge M."/>
            <person name="Reiss B."/>
            <person name="Renner T."/>
            <person name="Rombauts S."/>
            <person name="Rushton P."/>
            <person name="Sanderfoot A."/>
            <person name="Schween G."/>
            <person name="Shiu S.-H."/>
            <person name="Stueber K."/>
            <person name="Theodoulou F.L."/>
            <person name="Tu H."/>
            <person name="Van de Peer Y."/>
            <person name="Verrier P.J."/>
            <person name="Waters E."/>
            <person name="Wood A."/>
            <person name="Yang L."/>
            <person name="Cove D."/>
            <person name="Cuming A."/>
            <person name="Hasebe M."/>
            <person name="Lucas S."/>
            <person name="Mishler D.B."/>
            <person name="Reski R."/>
            <person name="Grigoriev I."/>
            <person name="Quatrano R.S."/>
            <person name="Boore J.L."/>
        </authorList>
    </citation>
    <scope>NUCLEOTIDE SEQUENCE [LARGE SCALE GENOMIC DNA]</scope>
    <source>
        <strain evidence="1 2">cv. Gransden 2004</strain>
    </source>
</reference>
<dbReference type="EnsemblPlants" id="Pp3c9_9470V3.3">
    <property type="protein sequence ID" value="Pp3c9_9470V3.3"/>
    <property type="gene ID" value="Pp3c9_9470"/>
</dbReference>
<dbReference type="InterPro" id="IPR010323">
    <property type="entry name" value="DUF924"/>
</dbReference>
<evidence type="ECO:0000313" key="2">
    <source>
        <dbReference type="Proteomes" id="UP000006727"/>
    </source>
</evidence>
<keyword evidence="2" id="KW-1185">Reference proteome</keyword>
<reference evidence="1 2" key="2">
    <citation type="journal article" date="2018" name="Plant J.">
        <title>The Physcomitrella patens chromosome-scale assembly reveals moss genome structure and evolution.</title>
        <authorList>
            <person name="Lang D."/>
            <person name="Ullrich K.K."/>
            <person name="Murat F."/>
            <person name="Fuchs J."/>
            <person name="Jenkins J."/>
            <person name="Haas F.B."/>
            <person name="Piednoel M."/>
            <person name="Gundlach H."/>
            <person name="Van Bel M."/>
            <person name="Meyberg R."/>
            <person name="Vives C."/>
            <person name="Morata J."/>
            <person name="Symeonidi A."/>
            <person name="Hiss M."/>
            <person name="Muchero W."/>
            <person name="Kamisugi Y."/>
            <person name="Saleh O."/>
            <person name="Blanc G."/>
            <person name="Decker E.L."/>
            <person name="van Gessel N."/>
            <person name="Grimwood J."/>
            <person name="Hayes R.D."/>
            <person name="Graham S.W."/>
            <person name="Gunter L.E."/>
            <person name="McDaniel S.F."/>
            <person name="Hoernstein S.N.W."/>
            <person name="Larsson A."/>
            <person name="Li F.W."/>
            <person name="Perroud P.F."/>
            <person name="Phillips J."/>
            <person name="Ranjan P."/>
            <person name="Rokshar D.S."/>
            <person name="Rothfels C.J."/>
            <person name="Schneider L."/>
            <person name="Shu S."/>
            <person name="Stevenson D.W."/>
            <person name="Thummler F."/>
            <person name="Tillich M."/>
            <person name="Villarreal Aguilar J.C."/>
            <person name="Widiez T."/>
            <person name="Wong G.K."/>
            <person name="Wymore A."/>
            <person name="Zhang Y."/>
            <person name="Zimmer A.D."/>
            <person name="Quatrano R.S."/>
            <person name="Mayer K.F.X."/>
            <person name="Goodstein D."/>
            <person name="Casacuberta J.M."/>
            <person name="Vandepoele K."/>
            <person name="Reski R."/>
            <person name="Cuming A.C."/>
            <person name="Tuskan G.A."/>
            <person name="Maumus F."/>
            <person name="Salse J."/>
            <person name="Schmutz J."/>
            <person name="Rensing S.A."/>
        </authorList>
    </citation>
    <scope>NUCLEOTIDE SEQUENCE [LARGE SCALE GENOMIC DNA]</scope>
    <source>
        <strain evidence="1 2">cv. Gransden 2004</strain>
    </source>
</reference>
<dbReference type="Proteomes" id="UP000006727">
    <property type="component" value="Chromosome 9"/>
</dbReference>
<evidence type="ECO:0000313" key="1">
    <source>
        <dbReference type="EnsemblPlants" id="Pp3c9_9470V3.3"/>
    </source>
</evidence>
<gene>
    <name evidence="1" type="primary">LOC112287091</name>
</gene>
<dbReference type="Pfam" id="PF06041">
    <property type="entry name" value="DUF924"/>
    <property type="match status" value="1"/>
</dbReference>
<dbReference type="InterPro" id="IPR011990">
    <property type="entry name" value="TPR-like_helical_dom_sf"/>
</dbReference>
<dbReference type="Gramene" id="Pp3c9_9470V3.3">
    <property type="protein sequence ID" value="Pp3c9_9470V3.3"/>
    <property type="gene ID" value="Pp3c9_9470"/>
</dbReference>
<dbReference type="PANTHER" id="PTHR23004">
    <property type="entry name" value="DOUBLECORTIN DOMAIN CONTAINING 2"/>
    <property type="match status" value="1"/>
</dbReference>
<accession>A0A7I4FWL2</accession>
<reference evidence="1" key="3">
    <citation type="submission" date="2020-12" db="UniProtKB">
        <authorList>
            <consortium name="EnsemblPlants"/>
        </authorList>
    </citation>
    <scope>IDENTIFICATION</scope>
</reference>
<dbReference type="Gene3D" id="1.20.58.320">
    <property type="entry name" value="TPR-like"/>
    <property type="match status" value="1"/>
</dbReference>
<dbReference type="PANTHER" id="PTHR23004:SF7">
    <property type="entry name" value="DUF924-DOMAIN-CONTAINING PROTEIN"/>
    <property type="match status" value="1"/>
</dbReference>
<dbReference type="AlphaFoldDB" id="A0A7I4FWL2"/>
<proteinExistence type="predicted"/>
<sequence>MARMMLKRFPLTSSSHPLGSQHLVQSVLSFVTPNFLHNHFSAAPPCPARCPLNAPLSNICCISTILHVTYTRPSLQPSLLRSTLSERRGQVNRRTFGRFWKAVTLSGFSTDAAHTENMTPEDVLHYWFKDADLASNEFPNKFWFFGGEAVDKERAIRGDLDHWKSTPRGRVALVLVLDQFSRNCFRDSSRAFAQDDTALKLTVDTIDQGLDQQLSNPLERYFLYMPLMHSESLEVHAIAHRMFQKLTDDHKDNPELYKFFQDVVKFEIAHSSVLAKFGRYPSRNAILGRSSTTEEEKYLAAGVLWPMED</sequence>
<evidence type="ECO:0008006" key="3">
    <source>
        <dbReference type="Google" id="ProtNLM"/>
    </source>
</evidence>
<dbReference type="Gene3D" id="1.25.40.10">
    <property type="entry name" value="Tetratricopeptide repeat domain"/>
    <property type="match status" value="1"/>
</dbReference>